<dbReference type="WBParaSite" id="ACAC_0000523001-mRNA-1">
    <property type="protein sequence ID" value="ACAC_0000523001-mRNA-1"/>
    <property type="gene ID" value="ACAC_0000523001"/>
</dbReference>
<dbReference type="AlphaFoldDB" id="A0A0K0D585"/>
<organism evidence="2 3">
    <name type="scientific">Angiostrongylus cantonensis</name>
    <name type="common">Rat lungworm</name>
    <dbReference type="NCBI Taxonomy" id="6313"/>
    <lineage>
        <taxon>Eukaryota</taxon>
        <taxon>Metazoa</taxon>
        <taxon>Ecdysozoa</taxon>
        <taxon>Nematoda</taxon>
        <taxon>Chromadorea</taxon>
        <taxon>Rhabditida</taxon>
        <taxon>Rhabditina</taxon>
        <taxon>Rhabditomorpha</taxon>
        <taxon>Strongyloidea</taxon>
        <taxon>Metastrongylidae</taxon>
        <taxon>Angiostrongylus</taxon>
    </lineage>
</organism>
<proteinExistence type="predicted"/>
<keyword evidence="2" id="KW-1185">Reference proteome</keyword>
<accession>A0A0K0D585</accession>
<feature type="chain" id="PRO_5005326526" evidence="1">
    <location>
        <begin position="17"/>
        <end position="94"/>
    </location>
</feature>
<feature type="signal peptide" evidence="1">
    <location>
        <begin position="1"/>
        <end position="16"/>
    </location>
</feature>
<sequence length="94" mass="10568">MYEYWALLVLLNSVTAQFFGVFNTRQRPSQIEAIGDQFGVRDAIGAWSRVLRNVATQTKTRHALSMELLELRIAINGLARHGKLGQPLTLLAPF</sequence>
<keyword evidence="1" id="KW-0732">Signal</keyword>
<name>A0A0K0D585_ANGCA</name>
<evidence type="ECO:0000256" key="1">
    <source>
        <dbReference type="SAM" id="SignalP"/>
    </source>
</evidence>
<dbReference type="STRING" id="6313.A0A0K0D585"/>
<evidence type="ECO:0000313" key="3">
    <source>
        <dbReference type="WBParaSite" id="ACAC_0000523001-mRNA-1"/>
    </source>
</evidence>
<protein>
    <submittedName>
        <fullName evidence="3">Secreted protein</fullName>
    </submittedName>
</protein>
<reference evidence="3" key="2">
    <citation type="submission" date="2017-02" db="UniProtKB">
        <authorList>
            <consortium name="WormBaseParasite"/>
        </authorList>
    </citation>
    <scope>IDENTIFICATION</scope>
</reference>
<dbReference type="Proteomes" id="UP000035642">
    <property type="component" value="Unassembled WGS sequence"/>
</dbReference>
<evidence type="ECO:0000313" key="2">
    <source>
        <dbReference type="Proteomes" id="UP000035642"/>
    </source>
</evidence>
<reference evidence="2" key="1">
    <citation type="submission" date="2012-09" db="EMBL/GenBank/DDBJ databases">
        <authorList>
            <person name="Martin A.A."/>
        </authorList>
    </citation>
    <scope>NUCLEOTIDE SEQUENCE</scope>
</reference>